<dbReference type="EMBL" id="UOFQ01000092">
    <property type="protein sequence ID" value="VAW88272.1"/>
    <property type="molecule type" value="Genomic_DNA"/>
</dbReference>
<organism evidence="7">
    <name type="scientific">hydrothermal vent metagenome</name>
    <dbReference type="NCBI Taxonomy" id="652676"/>
    <lineage>
        <taxon>unclassified sequences</taxon>
        <taxon>metagenomes</taxon>
        <taxon>ecological metagenomes</taxon>
    </lineage>
</organism>
<evidence type="ECO:0000256" key="2">
    <source>
        <dbReference type="ARBA" id="ARBA00022692"/>
    </source>
</evidence>
<evidence type="ECO:0000256" key="1">
    <source>
        <dbReference type="ARBA" id="ARBA00004370"/>
    </source>
</evidence>
<dbReference type="InterPro" id="IPR050307">
    <property type="entry name" value="Sterol_Desaturase_Related"/>
</dbReference>
<evidence type="ECO:0000256" key="5">
    <source>
        <dbReference type="SAM" id="Phobius"/>
    </source>
</evidence>
<dbReference type="Pfam" id="PF04116">
    <property type="entry name" value="FA_hydroxylase"/>
    <property type="match status" value="1"/>
</dbReference>
<feature type="domain" description="Fatty acid hydroxylase" evidence="6">
    <location>
        <begin position="91"/>
        <end position="227"/>
    </location>
</feature>
<dbReference type="GO" id="GO:0008610">
    <property type="term" value="P:lipid biosynthetic process"/>
    <property type="evidence" value="ECO:0007669"/>
    <property type="project" value="InterPro"/>
</dbReference>
<evidence type="ECO:0000313" key="7">
    <source>
        <dbReference type="EMBL" id="VAW88272.1"/>
    </source>
</evidence>
<protein>
    <submittedName>
        <fullName evidence="7">Fatty acid hydroxylase family (Carotene hydroxylase/sterol desaturase)</fullName>
    </submittedName>
</protein>
<accession>A0A3B0ZLK9</accession>
<dbReference type="InterPro" id="IPR006694">
    <property type="entry name" value="Fatty_acid_hydroxylase"/>
</dbReference>
<feature type="transmembrane region" description="Helical" evidence="5">
    <location>
        <begin position="84"/>
        <end position="103"/>
    </location>
</feature>
<keyword evidence="4 5" id="KW-0472">Membrane</keyword>
<feature type="transmembrane region" description="Helical" evidence="5">
    <location>
        <begin position="150"/>
        <end position="174"/>
    </location>
</feature>
<keyword evidence="2 5" id="KW-0812">Transmembrane</keyword>
<keyword evidence="3 5" id="KW-1133">Transmembrane helix</keyword>
<reference evidence="7" key="1">
    <citation type="submission" date="2018-06" db="EMBL/GenBank/DDBJ databases">
        <authorList>
            <person name="Zhirakovskaya E."/>
        </authorList>
    </citation>
    <scope>NUCLEOTIDE SEQUENCE</scope>
</reference>
<evidence type="ECO:0000256" key="3">
    <source>
        <dbReference type="ARBA" id="ARBA00022989"/>
    </source>
</evidence>
<name>A0A3B0ZLK9_9ZZZZ</name>
<evidence type="ECO:0000259" key="6">
    <source>
        <dbReference type="Pfam" id="PF04116"/>
    </source>
</evidence>
<sequence>MESNNLELIIRLSFFFGIFAIMALWELKSPRRPLRSSRQFRWLNNIGLTFFNTLLLRLLFPAAAVGVALYASQQQWGLLNQTDLPLWFEIILAVIILDFCIYLQHRLFHRVPMLWQLHMMHHSDVDLDVTSGARFHPIEIILSMLIKMMLICLLGPAIVAVVIFEVILNAVAMFNHSNVRIPLHIDRVLRRFVVTPDMHRVHHSVIKGETNSNYGFNLPWWDRLFGSYCAQPSKGHDDMTIGLTQFQQPQTQ</sequence>
<proteinExistence type="predicted"/>
<dbReference type="GO" id="GO:0016491">
    <property type="term" value="F:oxidoreductase activity"/>
    <property type="evidence" value="ECO:0007669"/>
    <property type="project" value="InterPro"/>
</dbReference>
<gene>
    <name evidence="7" type="ORF">MNBD_GAMMA17-997</name>
</gene>
<evidence type="ECO:0000256" key="4">
    <source>
        <dbReference type="ARBA" id="ARBA00023136"/>
    </source>
</evidence>
<feature type="transmembrane region" description="Helical" evidence="5">
    <location>
        <begin position="46"/>
        <end position="72"/>
    </location>
</feature>
<dbReference type="GO" id="GO:0005506">
    <property type="term" value="F:iron ion binding"/>
    <property type="evidence" value="ECO:0007669"/>
    <property type="project" value="InterPro"/>
</dbReference>
<dbReference type="GO" id="GO:0016020">
    <property type="term" value="C:membrane"/>
    <property type="evidence" value="ECO:0007669"/>
    <property type="project" value="UniProtKB-SubCell"/>
</dbReference>
<dbReference type="AlphaFoldDB" id="A0A3B0ZLK9"/>
<feature type="non-terminal residue" evidence="7">
    <location>
        <position position="252"/>
    </location>
</feature>
<dbReference type="PANTHER" id="PTHR11863">
    <property type="entry name" value="STEROL DESATURASE"/>
    <property type="match status" value="1"/>
</dbReference>
<feature type="transmembrane region" description="Helical" evidence="5">
    <location>
        <begin position="6"/>
        <end position="25"/>
    </location>
</feature>
<comment type="subcellular location">
    <subcellularLocation>
        <location evidence="1">Membrane</location>
    </subcellularLocation>
</comment>